<keyword evidence="1" id="KW-0812">Transmembrane</keyword>
<feature type="transmembrane region" description="Helical" evidence="1">
    <location>
        <begin position="12"/>
        <end position="34"/>
    </location>
</feature>
<evidence type="ECO:0000256" key="1">
    <source>
        <dbReference type="SAM" id="Phobius"/>
    </source>
</evidence>
<dbReference type="InterPro" id="IPR039672">
    <property type="entry name" value="MFS_2"/>
</dbReference>
<dbReference type="EMBL" id="VLJV01000001">
    <property type="protein sequence ID" value="TWH19168.1"/>
    <property type="molecule type" value="Genomic_DNA"/>
</dbReference>
<proteinExistence type="predicted"/>
<dbReference type="PANTHER" id="PTHR11328">
    <property type="entry name" value="MAJOR FACILITATOR SUPERFAMILY DOMAIN-CONTAINING PROTEIN"/>
    <property type="match status" value="1"/>
</dbReference>
<dbReference type="CDD" id="cd17332">
    <property type="entry name" value="MFS_MelB_like"/>
    <property type="match status" value="1"/>
</dbReference>
<feature type="transmembrane region" description="Helical" evidence="1">
    <location>
        <begin position="293"/>
        <end position="312"/>
    </location>
</feature>
<dbReference type="PANTHER" id="PTHR11328:SF24">
    <property type="entry name" value="MAJOR FACILITATOR SUPERFAMILY (MFS) PROFILE DOMAIN-CONTAINING PROTEIN"/>
    <property type="match status" value="1"/>
</dbReference>
<name>A0A660C6M2_9PSEU</name>
<dbReference type="AlphaFoldDB" id="A0A660C6M2"/>
<organism evidence="2 3">
    <name type="scientific">Prauserella rugosa</name>
    <dbReference type="NCBI Taxonomy" id="43354"/>
    <lineage>
        <taxon>Bacteria</taxon>
        <taxon>Bacillati</taxon>
        <taxon>Actinomycetota</taxon>
        <taxon>Actinomycetes</taxon>
        <taxon>Pseudonocardiales</taxon>
        <taxon>Pseudonocardiaceae</taxon>
        <taxon>Prauserella</taxon>
    </lineage>
</organism>
<feature type="transmembrane region" description="Helical" evidence="1">
    <location>
        <begin position="108"/>
        <end position="129"/>
    </location>
</feature>
<feature type="transmembrane region" description="Helical" evidence="1">
    <location>
        <begin position="361"/>
        <end position="383"/>
    </location>
</feature>
<reference evidence="2 3" key="1">
    <citation type="submission" date="2019-07" db="EMBL/GenBank/DDBJ databases">
        <title>R&amp;d 2014.</title>
        <authorList>
            <person name="Klenk H.-P."/>
        </authorList>
    </citation>
    <scope>NUCLEOTIDE SEQUENCE [LARGE SCALE GENOMIC DNA]</scope>
    <source>
        <strain evidence="2 3">DSM 43194</strain>
    </source>
</reference>
<dbReference type="Gene3D" id="1.20.1250.20">
    <property type="entry name" value="MFS general substrate transporter like domains"/>
    <property type="match status" value="2"/>
</dbReference>
<feature type="transmembrane region" description="Helical" evidence="1">
    <location>
        <begin position="149"/>
        <end position="168"/>
    </location>
</feature>
<feature type="transmembrane region" description="Helical" evidence="1">
    <location>
        <begin position="318"/>
        <end position="341"/>
    </location>
</feature>
<dbReference type="GO" id="GO:0005886">
    <property type="term" value="C:plasma membrane"/>
    <property type="evidence" value="ECO:0007669"/>
    <property type="project" value="TreeGrafter"/>
</dbReference>
<keyword evidence="3" id="KW-1185">Reference proteome</keyword>
<comment type="caution">
    <text evidence="2">The sequence shown here is derived from an EMBL/GenBank/DDBJ whole genome shotgun (WGS) entry which is preliminary data.</text>
</comment>
<feature type="transmembrane region" description="Helical" evidence="1">
    <location>
        <begin position="40"/>
        <end position="59"/>
    </location>
</feature>
<dbReference type="OrthoDB" id="3717977at2"/>
<keyword evidence="1" id="KW-0472">Membrane</keyword>
<gene>
    <name evidence="2" type="ORF">JD82_00991</name>
</gene>
<dbReference type="Pfam" id="PF13347">
    <property type="entry name" value="MFS_2"/>
    <property type="match status" value="1"/>
</dbReference>
<dbReference type="GO" id="GO:0015293">
    <property type="term" value="F:symporter activity"/>
    <property type="evidence" value="ECO:0007669"/>
    <property type="project" value="InterPro"/>
</dbReference>
<dbReference type="RefSeq" id="WP_030532619.1">
    <property type="nucleotide sequence ID" value="NZ_JOIJ01000009.1"/>
</dbReference>
<dbReference type="InterPro" id="IPR036259">
    <property type="entry name" value="MFS_trans_sf"/>
</dbReference>
<protein>
    <submittedName>
        <fullName evidence="2">Na+/melibiose symporter-like transporter</fullName>
    </submittedName>
</protein>
<dbReference type="Proteomes" id="UP000317303">
    <property type="component" value="Unassembled WGS sequence"/>
</dbReference>
<keyword evidence="1" id="KW-1133">Transmembrane helix</keyword>
<dbReference type="SUPFAM" id="SSF103473">
    <property type="entry name" value="MFS general substrate transporter"/>
    <property type="match status" value="1"/>
</dbReference>
<feature type="transmembrane region" description="Helical" evidence="1">
    <location>
        <begin position="80"/>
        <end position="102"/>
    </location>
</feature>
<accession>A0A660C6M2</accession>
<feature type="transmembrane region" description="Helical" evidence="1">
    <location>
        <begin position="403"/>
        <end position="425"/>
    </location>
</feature>
<sequence length="450" mass="46230">MSALGTRTRLGYSLGSFATGAFGTVPGLLLLPYLTDTMAVPAAVAGAIVLLPKAWDVLFNPIAGRISDSALRKHGSRRPLLAVGGLVLAVCFAALFAGPGLGSTAADAAYVVGVFFVCATAFAFFQVPFNALPAELTEDYHERTRLTSWRIAVLALAILVSGAVAPGIADGIGGTGGYRVMGVFVGVLIAVGAVGVYLGTRGAPVGRLREPTPGWRELLRTMREWRAFRWLLAVYFVQALGVATLLAGVNYVARYVLGDPGLQSMLFAGFVGPALLVMPVWDRIGRTGGKLTGFQVSSVLLAIALGALAFAQTMATPAVFVFVALAGVGYAGIQVFPLAILPDLISAEERRTGATRAGITAGVWTAAETLGLAVGPGLFGLVLSMGGYVSSAESTASQPDSAVTAITLGFSALPAVLVALALPLLRRSVLGGEPRPGGSQAEPAGRRGTS</sequence>
<evidence type="ECO:0000313" key="3">
    <source>
        <dbReference type="Proteomes" id="UP000317303"/>
    </source>
</evidence>
<feature type="transmembrane region" description="Helical" evidence="1">
    <location>
        <begin position="180"/>
        <end position="199"/>
    </location>
</feature>
<feature type="transmembrane region" description="Helical" evidence="1">
    <location>
        <begin position="265"/>
        <end position="281"/>
    </location>
</feature>
<evidence type="ECO:0000313" key="2">
    <source>
        <dbReference type="EMBL" id="TWH19168.1"/>
    </source>
</evidence>
<dbReference type="GO" id="GO:0008643">
    <property type="term" value="P:carbohydrate transport"/>
    <property type="evidence" value="ECO:0007669"/>
    <property type="project" value="InterPro"/>
</dbReference>
<feature type="transmembrane region" description="Helical" evidence="1">
    <location>
        <begin position="230"/>
        <end position="253"/>
    </location>
</feature>